<evidence type="ECO:0000256" key="2">
    <source>
        <dbReference type="ARBA" id="ARBA00009329"/>
    </source>
</evidence>
<sequence>MNRRNYLKGVAGAAGIVTVSHTGTAQEWSDGRPGNGKGLPNEMPPRKGESVIGLTDQIDTVKAGIIGLGNRGSSMTQLIDAMYPDKGEIRAICDIREEAVESMYSWIDEEGENDAENVDTYSGSKNSWKKLVQRDDLDLVFVFTHHQAHTPMAEYAMKKGKHVAVEVPAATSIEECWTLVDTAEQTQQQCLMLENVCYFDEELWITNMVQEGVFGDQLNYASGGYIHNLVSDYFFQAYWNDWRAKNHLQYKGDLYPTHGLGPIAFYMGLNRGDRMEYIASQESPESRLTQRAQELPEDHWAHGIDDWANGDTTRSEIMTNQGRQIHLQFDVKTNRGYSRKNELAGSEAYHEGYPSQLALNGEGHGFVDDDTYDDYYEEYRHPLWKEMEEIAEEYGGHGGGDFLEIYRLFDAFNEGRPLDMDVYDAAAWSAVRPLSAISIEHGGKPVKFPDFTRGAWEEERELQIMDFDTI</sequence>
<dbReference type="GO" id="GO:0016798">
    <property type="term" value="F:hydrolase activity, acting on glycosyl bonds"/>
    <property type="evidence" value="ECO:0007669"/>
    <property type="project" value="UniProtKB-KW"/>
</dbReference>
<keyword evidence="3" id="KW-0378">Hydrolase</keyword>
<dbReference type="Pfam" id="PF01408">
    <property type="entry name" value="GFO_IDH_MocA"/>
    <property type="match status" value="1"/>
</dbReference>
<dbReference type="InterPro" id="IPR049303">
    <property type="entry name" value="Glyco_hydro_109_C"/>
</dbReference>
<dbReference type="SUPFAM" id="SSF51735">
    <property type="entry name" value="NAD(P)-binding Rossmann-fold domains"/>
    <property type="match status" value="1"/>
</dbReference>
<protein>
    <submittedName>
        <fullName evidence="9">Putative dehydrogenase</fullName>
    </submittedName>
</protein>
<evidence type="ECO:0000259" key="7">
    <source>
        <dbReference type="Pfam" id="PF01408"/>
    </source>
</evidence>
<comment type="cofactor">
    <cofactor evidence="1">
        <name>NAD(+)</name>
        <dbReference type="ChEBI" id="CHEBI:57540"/>
    </cofactor>
</comment>
<evidence type="ECO:0000256" key="6">
    <source>
        <dbReference type="SAM" id="MobiDB-lite"/>
    </source>
</evidence>
<dbReference type="Gene3D" id="3.30.360.10">
    <property type="entry name" value="Dihydrodipicolinate Reductase, domain 2"/>
    <property type="match status" value="1"/>
</dbReference>
<feature type="region of interest" description="Disordered" evidence="6">
    <location>
        <begin position="22"/>
        <end position="46"/>
    </location>
</feature>
<keyword evidence="10" id="KW-1185">Reference proteome</keyword>
<feature type="domain" description="Gfo/Idh/MocA-like oxidoreductase N-terminal" evidence="7">
    <location>
        <begin position="62"/>
        <end position="191"/>
    </location>
</feature>
<dbReference type="Pfam" id="PF21252">
    <property type="entry name" value="Glyco_hydro_109_C"/>
    <property type="match status" value="1"/>
</dbReference>
<organism evidence="9 10">
    <name type="scientific">Halopiger aswanensis</name>
    <dbReference type="NCBI Taxonomy" id="148449"/>
    <lineage>
        <taxon>Archaea</taxon>
        <taxon>Methanobacteriati</taxon>
        <taxon>Methanobacteriota</taxon>
        <taxon>Stenosarchaea group</taxon>
        <taxon>Halobacteria</taxon>
        <taxon>Halobacteriales</taxon>
        <taxon>Natrialbaceae</taxon>
        <taxon>Halopiger</taxon>
    </lineage>
</organism>
<dbReference type="InterPro" id="IPR050463">
    <property type="entry name" value="Gfo/Idh/MocA_oxidrdct_glycsds"/>
</dbReference>
<dbReference type="Proteomes" id="UP000283805">
    <property type="component" value="Unassembled WGS sequence"/>
</dbReference>
<accession>A0A3R7DWG4</accession>
<evidence type="ECO:0000256" key="1">
    <source>
        <dbReference type="ARBA" id="ARBA00001911"/>
    </source>
</evidence>
<keyword evidence="5" id="KW-0326">Glycosidase</keyword>
<keyword evidence="4" id="KW-0520">NAD</keyword>
<comment type="caution">
    <text evidence="9">The sequence shown here is derived from an EMBL/GenBank/DDBJ whole genome shotgun (WGS) entry which is preliminary data.</text>
</comment>
<dbReference type="InterPro" id="IPR000683">
    <property type="entry name" value="Gfo/Idh/MocA-like_OxRdtase_N"/>
</dbReference>
<evidence type="ECO:0000256" key="3">
    <source>
        <dbReference type="ARBA" id="ARBA00022801"/>
    </source>
</evidence>
<evidence type="ECO:0000313" key="10">
    <source>
        <dbReference type="Proteomes" id="UP000283805"/>
    </source>
</evidence>
<feature type="domain" description="Glycosyl hydrolase 109 C-terminal" evidence="8">
    <location>
        <begin position="205"/>
        <end position="355"/>
    </location>
</feature>
<dbReference type="OrthoDB" id="25239at2157"/>
<reference evidence="9 10" key="1">
    <citation type="submission" date="2018-09" db="EMBL/GenBank/DDBJ databases">
        <title>Genomic Encyclopedia of Archaeal and Bacterial Type Strains, Phase II (KMG-II): from individual species to whole genera.</title>
        <authorList>
            <person name="Goeker M."/>
        </authorList>
    </citation>
    <scope>NUCLEOTIDE SEQUENCE [LARGE SCALE GENOMIC DNA]</scope>
    <source>
        <strain evidence="9 10">DSM 13151</strain>
    </source>
</reference>
<proteinExistence type="inferred from homology"/>
<comment type="similarity">
    <text evidence="2">Belongs to the Gfo/Idh/MocA family. Glycosyl hydrolase 109 subfamily.</text>
</comment>
<dbReference type="AlphaFoldDB" id="A0A3R7DWG4"/>
<evidence type="ECO:0000313" key="9">
    <source>
        <dbReference type="EMBL" id="RKD86295.1"/>
    </source>
</evidence>
<dbReference type="PANTHER" id="PTHR43818">
    <property type="entry name" value="BCDNA.GH03377"/>
    <property type="match status" value="1"/>
</dbReference>
<dbReference type="EMBL" id="RAPO01000009">
    <property type="protein sequence ID" value="RKD86295.1"/>
    <property type="molecule type" value="Genomic_DNA"/>
</dbReference>
<dbReference type="GO" id="GO:0000166">
    <property type="term" value="F:nucleotide binding"/>
    <property type="evidence" value="ECO:0007669"/>
    <property type="project" value="InterPro"/>
</dbReference>
<dbReference type="InterPro" id="IPR036291">
    <property type="entry name" value="NAD(P)-bd_dom_sf"/>
</dbReference>
<dbReference type="PANTHER" id="PTHR43818:SF1">
    <property type="entry name" value="GLYCOSYL HYDROLASE FAMILY 109 PROTEIN"/>
    <property type="match status" value="1"/>
</dbReference>
<gene>
    <name evidence="9" type="ORF">ATJ93_4624</name>
</gene>
<dbReference type="RefSeq" id="WP_170155638.1">
    <property type="nucleotide sequence ID" value="NZ_RAPO01000009.1"/>
</dbReference>
<dbReference type="Gene3D" id="3.40.50.720">
    <property type="entry name" value="NAD(P)-binding Rossmann-like Domain"/>
    <property type="match status" value="1"/>
</dbReference>
<evidence type="ECO:0000256" key="5">
    <source>
        <dbReference type="ARBA" id="ARBA00023295"/>
    </source>
</evidence>
<evidence type="ECO:0000256" key="4">
    <source>
        <dbReference type="ARBA" id="ARBA00023027"/>
    </source>
</evidence>
<evidence type="ECO:0000259" key="8">
    <source>
        <dbReference type="Pfam" id="PF21252"/>
    </source>
</evidence>
<name>A0A3R7DWG4_9EURY</name>